<name>A0AAW5R1W4_9HYPH</name>
<evidence type="ECO:0000256" key="1">
    <source>
        <dbReference type="SAM" id="Phobius"/>
    </source>
</evidence>
<gene>
    <name evidence="2" type="ORF">MUB46_15825</name>
</gene>
<dbReference type="Proteomes" id="UP001320898">
    <property type="component" value="Unassembled WGS sequence"/>
</dbReference>
<accession>A0AAW5R1W4</accession>
<keyword evidence="1" id="KW-1133">Transmembrane helix</keyword>
<proteinExistence type="predicted"/>
<comment type="caution">
    <text evidence="2">The sequence shown here is derived from an EMBL/GenBank/DDBJ whole genome shotgun (WGS) entry which is preliminary data.</text>
</comment>
<reference evidence="2 3" key="1">
    <citation type="submission" date="2022-04" db="EMBL/GenBank/DDBJ databases">
        <authorList>
            <person name="Ye Y.-Q."/>
            <person name="Du Z.-J."/>
        </authorList>
    </citation>
    <scope>NUCLEOTIDE SEQUENCE [LARGE SCALE GENOMIC DNA]</scope>
    <source>
        <strain evidence="2 3">A6E488</strain>
    </source>
</reference>
<dbReference type="RefSeq" id="WP_261616907.1">
    <property type="nucleotide sequence ID" value="NZ_JALIDZ010000007.1"/>
</dbReference>
<evidence type="ECO:0000313" key="3">
    <source>
        <dbReference type="Proteomes" id="UP001320898"/>
    </source>
</evidence>
<evidence type="ECO:0000313" key="2">
    <source>
        <dbReference type="EMBL" id="MCT8973330.1"/>
    </source>
</evidence>
<keyword evidence="1" id="KW-0812">Transmembrane</keyword>
<dbReference type="EMBL" id="JALIDZ010000007">
    <property type="protein sequence ID" value="MCT8973330.1"/>
    <property type="molecule type" value="Genomic_DNA"/>
</dbReference>
<feature type="transmembrane region" description="Helical" evidence="1">
    <location>
        <begin position="55"/>
        <end position="72"/>
    </location>
</feature>
<protein>
    <submittedName>
        <fullName evidence="2">Uncharacterized protein</fullName>
    </submittedName>
</protein>
<dbReference type="AlphaFoldDB" id="A0AAW5R1W4"/>
<organism evidence="2 3">
    <name type="scientific">Microbaculum marinisediminis</name>
    <dbReference type="NCBI Taxonomy" id="2931392"/>
    <lineage>
        <taxon>Bacteria</taxon>
        <taxon>Pseudomonadati</taxon>
        <taxon>Pseudomonadota</taxon>
        <taxon>Alphaproteobacteria</taxon>
        <taxon>Hyphomicrobiales</taxon>
        <taxon>Tepidamorphaceae</taxon>
        <taxon>Microbaculum</taxon>
    </lineage>
</organism>
<sequence>MGAVLWLFILLVVVPTVLYSFGAAGYVLAYLFVLNLLAGYRFWTRRRIGELGEKSMALIYLASGIFFFAFLIDPVQIDTAPVARLDSLTGWREVLAAKPDAQPALIGTPVEQMSIGRRSGTTERPWLDGLVEDVMRRPEEPRTTTGH</sequence>
<keyword evidence="3" id="KW-1185">Reference proteome</keyword>
<keyword evidence="1" id="KW-0472">Membrane</keyword>